<feature type="compositionally biased region" description="Polar residues" evidence="1">
    <location>
        <begin position="70"/>
        <end position="81"/>
    </location>
</feature>
<gene>
    <name evidence="2" type="ORF">O181_106946</name>
</gene>
<evidence type="ECO:0000313" key="3">
    <source>
        <dbReference type="Proteomes" id="UP000765509"/>
    </source>
</evidence>
<organism evidence="2 3">
    <name type="scientific">Austropuccinia psidii MF-1</name>
    <dbReference type="NCBI Taxonomy" id="1389203"/>
    <lineage>
        <taxon>Eukaryota</taxon>
        <taxon>Fungi</taxon>
        <taxon>Dikarya</taxon>
        <taxon>Basidiomycota</taxon>
        <taxon>Pucciniomycotina</taxon>
        <taxon>Pucciniomycetes</taxon>
        <taxon>Pucciniales</taxon>
        <taxon>Sphaerophragmiaceae</taxon>
        <taxon>Austropuccinia</taxon>
    </lineage>
</organism>
<protein>
    <submittedName>
        <fullName evidence="2">Uncharacterized protein</fullName>
    </submittedName>
</protein>
<proteinExistence type="predicted"/>
<dbReference type="AlphaFoldDB" id="A0A9Q3PNP4"/>
<keyword evidence="3" id="KW-1185">Reference proteome</keyword>
<reference evidence="2" key="1">
    <citation type="submission" date="2021-03" db="EMBL/GenBank/DDBJ databases">
        <title>Draft genome sequence of rust myrtle Austropuccinia psidii MF-1, a brazilian biotype.</title>
        <authorList>
            <person name="Quecine M.C."/>
            <person name="Pachon D.M.R."/>
            <person name="Bonatelli M.L."/>
            <person name="Correr F.H."/>
            <person name="Franceschini L.M."/>
            <person name="Leite T.F."/>
            <person name="Margarido G.R.A."/>
            <person name="Almeida C.A."/>
            <person name="Ferrarezi J.A."/>
            <person name="Labate C.A."/>
        </authorList>
    </citation>
    <scope>NUCLEOTIDE SEQUENCE</scope>
    <source>
        <strain evidence="2">MF-1</strain>
    </source>
</reference>
<feature type="region of interest" description="Disordered" evidence="1">
    <location>
        <begin position="68"/>
        <end position="88"/>
    </location>
</feature>
<evidence type="ECO:0000313" key="2">
    <source>
        <dbReference type="EMBL" id="MBW0567231.1"/>
    </source>
</evidence>
<sequence>MIPPHSKDFGFPRDYSLQREKTISWNRGLEKGEVEVVQSHNTWQNEPSYTLQDGFQKQTSRVGLHRIAYSNPSNPQKTSPMENDRQGIQPRVQLQRTFRKYSEDFPQRDILQRTYHIKKMEPEMTYSDPFRLMRTWSPTRLPSGITPLRNQQISD</sequence>
<dbReference type="Proteomes" id="UP000765509">
    <property type="component" value="Unassembled WGS sequence"/>
</dbReference>
<dbReference type="EMBL" id="AVOT02080456">
    <property type="protein sequence ID" value="MBW0567231.1"/>
    <property type="molecule type" value="Genomic_DNA"/>
</dbReference>
<name>A0A9Q3PNP4_9BASI</name>
<comment type="caution">
    <text evidence="2">The sequence shown here is derived from an EMBL/GenBank/DDBJ whole genome shotgun (WGS) entry which is preliminary data.</text>
</comment>
<evidence type="ECO:0000256" key="1">
    <source>
        <dbReference type="SAM" id="MobiDB-lite"/>
    </source>
</evidence>
<accession>A0A9Q3PNP4</accession>